<dbReference type="RefSeq" id="WP_221272712.1">
    <property type="nucleotide sequence ID" value="NZ_AP024826.1"/>
</dbReference>
<organism evidence="3 4">
    <name type="scientific">Helicobacter gastrofelis</name>
    <dbReference type="NCBI Taxonomy" id="2849642"/>
    <lineage>
        <taxon>Bacteria</taxon>
        <taxon>Pseudomonadati</taxon>
        <taxon>Campylobacterota</taxon>
        <taxon>Epsilonproteobacteria</taxon>
        <taxon>Campylobacterales</taxon>
        <taxon>Helicobacteraceae</taxon>
        <taxon>Helicobacter</taxon>
    </lineage>
</organism>
<dbReference type="Pfam" id="PF01446">
    <property type="entry name" value="Rep_1"/>
    <property type="match status" value="1"/>
</dbReference>
<dbReference type="Proteomes" id="UP000826146">
    <property type="component" value="Plasmid pNHP190012_7"/>
</dbReference>
<dbReference type="EMBL" id="AP024826">
    <property type="protein sequence ID" value="BCZ20071.1"/>
    <property type="molecule type" value="Genomic_DNA"/>
</dbReference>
<comment type="similarity">
    <text evidence="1">Belongs to the Gram-positive plasmids replication protein type 1 family.</text>
</comment>
<proteinExistence type="inferred from homology"/>
<gene>
    <name evidence="3" type="ORF">NHP190012_17130</name>
</gene>
<evidence type="ECO:0000256" key="1">
    <source>
        <dbReference type="ARBA" id="ARBA00008909"/>
    </source>
</evidence>
<keyword evidence="3" id="KW-0614">Plasmid</keyword>
<reference evidence="3 4" key="1">
    <citation type="submission" date="2021-07" db="EMBL/GenBank/DDBJ databases">
        <title>Novel Helicobacter sp. Isolated from a cat.</title>
        <authorList>
            <person name="Rimbara E."/>
            <person name="Suzuki M."/>
        </authorList>
    </citation>
    <scope>NUCLEOTIDE SEQUENCE [LARGE SCALE GENOMIC DNA]</scope>
    <source>
        <strain evidence="4">NHP19-012</strain>
        <plasmid evidence="3 4">pNHP190012_7</plasmid>
    </source>
</reference>
<evidence type="ECO:0000313" key="3">
    <source>
        <dbReference type="EMBL" id="BCZ20071.1"/>
    </source>
</evidence>
<dbReference type="InterPro" id="IPR000989">
    <property type="entry name" value="Rep"/>
</dbReference>
<geneLocation type="plasmid" evidence="3 4">
    <name>pNHP190012_7</name>
</geneLocation>
<keyword evidence="4" id="KW-1185">Reference proteome</keyword>
<sequence>MDSIPQVTFFDPKTILDKLALELISQVLAEELEPYQDHKLQAVELDLMGRYNAIGEYPKAERCAECGNLLKFDKYRNLETDKLARVLAWARFCKVKWCPMCMWRKARKVLGELISVFSQIEQDYKAAYILLTLTTKNAPLSELRALSKHMSVSWRRLTQTKAWRKSVWGFIRALEYMGDKTPNGECHLHYHSLLVVPQSYFSGGNYMTQAEWCDMWEKALRSDYRPIVDIRGIRPKSKAKLQPTSLKTPLNPALLSALVEVVKYIIKPTKIAELDNEQFATLDTQAKGLRQYNLGGIVKDIKPLPPEELDPSLWEFVEREYYKWGGQSYELERTNK</sequence>
<evidence type="ECO:0000256" key="2">
    <source>
        <dbReference type="ARBA" id="ARBA00022705"/>
    </source>
</evidence>
<protein>
    <submittedName>
        <fullName evidence="3">Replication protein</fullName>
    </submittedName>
</protein>
<name>A0ABM7SGQ2_9HELI</name>
<keyword evidence="2" id="KW-0235">DNA replication</keyword>
<accession>A0ABM7SGQ2</accession>
<evidence type="ECO:0000313" key="4">
    <source>
        <dbReference type="Proteomes" id="UP000826146"/>
    </source>
</evidence>